<name>A0ABQ4FZN1_9ACTN</name>
<accession>A0ABQ4FZN1</accession>
<feature type="domain" description="ABC transmembrane type-1" evidence="8">
    <location>
        <begin position="77"/>
        <end position="269"/>
    </location>
</feature>
<dbReference type="SUPFAM" id="SSF161098">
    <property type="entry name" value="MetI-like"/>
    <property type="match status" value="1"/>
</dbReference>
<feature type="transmembrane region" description="Helical" evidence="7">
    <location>
        <begin position="81"/>
        <end position="102"/>
    </location>
</feature>
<dbReference type="EMBL" id="BOOC01000013">
    <property type="protein sequence ID" value="GIH40188.1"/>
    <property type="molecule type" value="Genomic_DNA"/>
</dbReference>
<feature type="transmembrane region" description="Helical" evidence="7">
    <location>
        <begin position="7"/>
        <end position="32"/>
    </location>
</feature>
<evidence type="ECO:0000256" key="3">
    <source>
        <dbReference type="ARBA" id="ARBA00022475"/>
    </source>
</evidence>
<evidence type="ECO:0000256" key="1">
    <source>
        <dbReference type="ARBA" id="ARBA00004651"/>
    </source>
</evidence>
<evidence type="ECO:0000313" key="9">
    <source>
        <dbReference type="EMBL" id="GIH40188.1"/>
    </source>
</evidence>
<dbReference type="InterPro" id="IPR035906">
    <property type="entry name" value="MetI-like_sf"/>
</dbReference>
<comment type="similarity">
    <text evidence="7">Belongs to the binding-protein-dependent transport system permease family.</text>
</comment>
<comment type="subcellular location">
    <subcellularLocation>
        <location evidence="1 7">Cell membrane</location>
        <topology evidence="1 7">Multi-pass membrane protein</topology>
    </subcellularLocation>
</comment>
<evidence type="ECO:0000313" key="10">
    <source>
        <dbReference type="Proteomes" id="UP000603904"/>
    </source>
</evidence>
<keyword evidence="3" id="KW-1003">Cell membrane</keyword>
<dbReference type="InterPro" id="IPR050901">
    <property type="entry name" value="BP-dep_ABC_trans_perm"/>
</dbReference>
<proteinExistence type="inferred from homology"/>
<dbReference type="PANTHER" id="PTHR32243">
    <property type="entry name" value="MALTOSE TRANSPORT SYSTEM PERMEASE-RELATED"/>
    <property type="match status" value="1"/>
</dbReference>
<evidence type="ECO:0000256" key="2">
    <source>
        <dbReference type="ARBA" id="ARBA00022448"/>
    </source>
</evidence>
<feature type="transmembrane region" description="Helical" evidence="7">
    <location>
        <begin position="114"/>
        <end position="136"/>
    </location>
</feature>
<feature type="transmembrane region" description="Helical" evidence="7">
    <location>
        <begin position="190"/>
        <end position="214"/>
    </location>
</feature>
<feature type="transmembrane region" description="Helical" evidence="7">
    <location>
        <begin position="248"/>
        <end position="269"/>
    </location>
</feature>
<dbReference type="PANTHER" id="PTHR32243:SF18">
    <property type="entry name" value="INNER MEMBRANE ABC TRANSPORTER PERMEASE PROTEIN YCJP"/>
    <property type="match status" value="1"/>
</dbReference>
<dbReference type="CDD" id="cd06261">
    <property type="entry name" value="TM_PBP2"/>
    <property type="match status" value="1"/>
</dbReference>
<organism evidence="9 10">
    <name type="scientific">Microbispora corallina</name>
    <dbReference type="NCBI Taxonomy" id="83302"/>
    <lineage>
        <taxon>Bacteria</taxon>
        <taxon>Bacillati</taxon>
        <taxon>Actinomycetota</taxon>
        <taxon>Actinomycetes</taxon>
        <taxon>Streptosporangiales</taxon>
        <taxon>Streptosporangiaceae</taxon>
        <taxon>Microbispora</taxon>
    </lineage>
</organism>
<dbReference type="PROSITE" id="PS50928">
    <property type="entry name" value="ABC_TM1"/>
    <property type="match status" value="1"/>
</dbReference>
<dbReference type="Gene3D" id="1.10.3720.10">
    <property type="entry name" value="MetI-like"/>
    <property type="match status" value="1"/>
</dbReference>
<keyword evidence="4 7" id="KW-0812">Transmembrane</keyword>
<gene>
    <name evidence="9" type="ORF">Mco01_31880</name>
</gene>
<evidence type="ECO:0000259" key="8">
    <source>
        <dbReference type="PROSITE" id="PS50928"/>
    </source>
</evidence>
<dbReference type="InterPro" id="IPR000515">
    <property type="entry name" value="MetI-like"/>
</dbReference>
<dbReference type="Pfam" id="PF00528">
    <property type="entry name" value="BPD_transp_1"/>
    <property type="match status" value="1"/>
</dbReference>
<evidence type="ECO:0000256" key="6">
    <source>
        <dbReference type="ARBA" id="ARBA00023136"/>
    </source>
</evidence>
<keyword evidence="10" id="KW-1185">Reference proteome</keyword>
<dbReference type="RefSeq" id="WP_204057652.1">
    <property type="nucleotide sequence ID" value="NZ_BAAAGP010000008.1"/>
</dbReference>
<comment type="caution">
    <text evidence="9">The sequence shown here is derived from an EMBL/GenBank/DDBJ whole genome shotgun (WGS) entry which is preliminary data.</text>
</comment>
<reference evidence="9 10" key="1">
    <citation type="submission" date="2021-01" db="EMBL/GenBank/DDBJ databases">
        <title>Whole genome shotgun sequence of Microbispora corallina NBRC 16416.</title>
        <authorList>
            <person name="Komaki H."/>
            <person name="Tamura T."/>
        </authorList>
    </citation>
    <scope>NUCLEOTIDE SEQUENCE [LARGE SCALE GENOMIC DNA]</scope>
    <source>
        <strain evidence="9 10">NBRC 16416</strain>
    </source>
</reference>
<sequence>MTRRRTGYYVLMYAIGAVLLAAVFGPILWLVISSLSTQAELLSVPTHFVPDHPTLARYQEIFTGAQSSVGGALRAAMVNSLVVATATVVISGVAAVFGAYAFARVRFRGKTPVLLLFLGTYMMPPLALVIPLYLIMANLGLLDTRTGLVLVNCTFTTPFLLWLLSNYFAALPVELEDAAQIDGLSRLGALFRIVLPIARPGLVTAAIMAFLASWDEFFYALIFTDSPAAKTVPVALSEFVGKYASLDFGLMAAGGVVALVPPVVFAVILQRQIMSGLAAGAVK</sequence>
<evidence type="ECO:0000256" key="5">
    <source>
        <dbReference type="ARBA" id="ARBA00022989"/>
    </source>
</evidence>
<feature type="transmembrane region" description="Helical" evidence="7">
    <location>
        <begin position="148"/>
        <end position="169"/>
    </location>
</feature>
<dbReference type="Proteomes" id="UP000603904">
    <property type="component" value="Unassembled WGS sequence"/>
</dbReference>
<evidence type="ECO:0000256" key="4">
    <source>
        <dbReference type="ARBA" id="ARBA00022692"/>
    </source>
</evidence>
<keyword evidence="6 7" id="KW-0472">Membrane</keyword>
<keyword evidence="2 7" id="KW-0813">Transport</keyword>
<keyword evidence="5 7" id="KW-1133">Transmembrane helix</keyword>
<evidence type="ECO:0000256" key="7">
    <source>
        <dbReference type="RuleBase" id="RU363032"/>
    </source>
</evidence>
<protein>
    <submittedName>
        <fullName evidence="9">Sugar ABC transporter permease</fullName>
    </submittedName>
</protein>